<evidence type="ECO:0000313" key="16">
    <source>
        <dbReference type="Proteomes" id="UP000316079"/>
    </source>
</evidence>
<dbReference type="GO" id="GO:0048791">
    <property type="term" value="P:calcium ion-regulated exocytosis of neurotransmitter"/>
    <property type="evidence" value="ECO:0007669"/>
    <property type="project" value="TreeGrafter"/>
</dbReference>
<feature type="compositionally biased region" description="Basic and acidic residues" evidence="10">
    <location>
        <begin position="249"/>
        <end position="264"/>
    </location>
</feature>
<keyword evidence="2" id="KW-0479">Metal-binding</keyword>
<feature type="compositionally biased region" description="Basic and acidic residues" evidence="10">
    <location>
        <begin position="276"/>
        <end position="302"/>
    </location>
</feature>
<dbReference type="SMART" id="SM00228">
    <property type="entry name" value="PDZ"/>
    <property type="match status" value="1"/>
</dbReference>
<feature type="compositionally biased region" description="Polar residues" evidence="10">
    <location>
        <begin position="1168"/>
        <end position="1178"/>
    </location>
</feature>
<dbReference type="Gene3D" id="3.30.40.10">
    <property type="entry name" value="Zinc/RING finger domain, C3HC4 (zinc finger)"/>
    <property type="match status" value="1"/>
</dbReference>
<dbReference type="InterPro" id="IPR054386">
    <property type="entry name" value="RIM_Znf"/>
</dbReference>
<dbReference type="Pfam" id="PF00168">
    <property type="entry name" value="C2"/>
    <property type="match status" value="2"/>
</dbReference>
<organism evidence="15 16">
    <name type="scientific">Danionella cerebrum</name>
    <dbReference type="NCBI Taxonomy" id="2873325"/>
    <lineage>
        <taxon>Eukaryota</taxon>
        <taxon>Metazoa</taxon>
        <taxon>Chordata</taxon>
        <taxon>Craniata</taxon>
        <taxon>Vertebrata</taxon>
        <taxon>Euteleostomi</taxon>
        <taxon>Actinopterygii</taxon>
        <taxon>Neopterygii</taxon>
        <taxon>Teleostei</taxon>
        <taxon>Ostariophysi</taxon>
        <taxon>Cypriniformes</taxon>
        <taxon>Danionidae</taxon>
        <taxon>Danioninae</taxon>
        <taxon>Danionella</taxon>
    </lineage>
</organism>
<feature type="region of interest" description="Disordered" evidence="10">
    <location>
        <begin position="816"/>
        <end position="928"/>
    </location>
</feature>
<dbReference type="FunFam" id="3.30.40.10:FF:000044">
    <property type="entry name" value="Regulating synaptic membrane exocytosis protein 2"/>
    <property type="match status" value="1"/>
</dbReference>
<dbReference type="FunFam" id="2.60.40.150:FF:000003">
    <property type="entry name" value="Regulating synaptic membrane exocytosis protein 2"/>
    <property type="match status" value="1"/>
</dbReference>
<dbReference type="GO" id="GO:0008270">
    <property type="term" value="F:zinc ion binding"/>
    <property type="evidence" value="ECO:0007669"/>
    <property type="project" value="UniProtKB-KW"/>
</dbReference>
<name>A0A553QQQ8_9TELE</name>
<dbReference type="InterPro" id="IPR011011">
    <property type="entry name" value="Znf_FYVE_PHD"/>
</dbReference>
<keyword evidence="5" id="KW-0221">Differentiation</keyword>
<evidence type="ECO:0000256" key="8">
    <source>
        <dbReference type="ARBA" id="ARBA00034103"/>
    </source>
</evidence>
<evidence type="ECO:0000256" key="2">
    <source>
        <dbReference type="ARBA" id="ARBA00022723"/>
    </source>
</evidence>
<feature type="compositionally biased region" description="Basic and acidic residues" evidence="10">
    <location>
        <begin position="438"/>
        <end position="448"/>
    </location>
</feature>
<feature type="domain" description="RabBD" evidence="14">
    <location>
        <begin position="24"/>
        <end position="153"/>
    </location>
</feature>
<dbReference type="GO" id="GO:0048788">
    <property type="term" value="C:cytoskeleton of presynaptic active zone"/>
    <property type="evidence" value="ECO:0007669"/>
    <property type="project" value="TreeGrafter"/>
</dbReference>
<dbReference type="InterPro" id="IPR036034">
    <property type="entry name" value="PDZ_sf"/>
</dbReference>
<feature type="region of interest" description="Disordered" evidence="10">
    <location>
        <begin position="147"/>
        <end position="317"/>
    </location>
</feature>
<dbReference type="PROSITE" id="PS50178">
    <property type="entry name" value="ZF_FYVE"/>
    <property type="match status" value="1"/>
</dbReference>
<dbReference type="GO" id="GO:0030154">
    <property type="term" value="P:cell differentiation"/>
    <property type="evidence" value="ECO:0007669"/>
    <property type="project" value="UniProtKB-KW"/>
</dbReference>
<dbReference type="GO" id="GO:0031267">
    <property type="term" value="F:small GTPase binding"/>
    <property type="evidence" value="ECO:0007669"/>
    <property type="project" value="InterPro"/>
</dbReference>
<keyword evidence="6" id="KW-0862">Zinc</keyword>
<accession>A0A553QQQ8</accession>
<evidence type="ECO:0000259" key="12">
    <source>
        <dbReference type="PROSITE" id="PS50106"/>
    </source>
</evidence>
<feature type="region of interest" description="Disordered" evidence="10">
    <location>
        <begin position="1148"/>
        <end position="1251"/>
    </location>
</feature>
<feature type="region of interest" description="Disordered" evidence="10">
    <location>
        <begin position="1030"/>
        <end position="1133"/>
    </location>
</feature>
<dbReference type="InterPro" id="IPR013083">
    <property type="entry name" value="Znf_RING/FYVE/PHD"/>
</dbReference>
<feature type="compositionally biased region" description="Low complexity" evidence="10">
    <location>
        <begin position="1155"/>
        <end position="1166"/>
    </location>
</feature>
<feature type="domain" description="C2" evidence="11">
    <location>
        <begin position="1313"/>
        <end position="1431"/>
    </location>
</feature>
<protein>
    <recommendedName>
        <fullName evidence="17">Regulating synaptic membrane exocytosis protein 1</fullName>
    </recommendedName>
</protein>
<dbReference type="Pfam" id="PF00595">
    <property type="entry name" value="PDZ"/>
    <property type="match status" value="1"/>
</dbReference>
<reference evidence="15 16" key="1">
    <citation type="journal article" date="2019" name="Sci. Data">
        <title>Hybrid genome assembly and annotation of Danionella translucida.</title>
        <authorList>
            <person name="Kadobianskyi M."/>
            <person name="Schulze L."/>
            <person name="Schuelke M."/>
            <person name="Judkewitz B."/>
        </authorList>
    </citation>
    <scope>NUCLEOTIDE SEQUENCE [LARGE SCALE GENOMIC DNA]</scope>
    <source>
        <strain evidence="15 16">Bolton</strain>
    </source>
</reference>
<dbReference type="Gene3D" id="2.30.42.10">
    <property type="match status" value="1"/>
</dbReference>
<evidence type="ECO:0008006" key="17">
    <source>
        <dbReference type="Google" id="ProtNLM"/>
    </source>
</evidence>
<dbReference type="Proteomes" id="UP000316079">
    <property type="component" value="Unassembled WGS sequence"/>
</dbReference>
<feature type="region of interest" description="Disordered" evidence="10">
    <location>
        <begin position="1"/>
        <end position="24"/>
    </location>
</feature>
<feature type="compositionally biased region" description="Basic and acidic residues" evidence="10">
    <location>
        <begin position="907"/>
        <end position="919"/>
    </location>
</feature>
<evidence type="ECO:0000256" key="10">
    <source>
        <dbReference type="SAM" id="MobiDB-lite"/>
    </source>
</evidence>
<feature type="domain" description="PDZ" evidence="12">
    <location>
        <begin position="537"/>
        <end position="629"/>
    </location>
</feature>
<dbReference type="InterPro" id="IPR010911">
    <property type="entry name" value="Rab_BD"/>
</dbReference>
<feature type="compositionally biased region" description="Basic and acidic residues" evidence="10">
    <location>
        <begin position="830"/>
        <end position="850"/>
    </location>
</feature>
<dbReference type="GO" id="GO:0050806">
    <property type="term" value="P:positive regulation of synaptic transmission"/>
    <property type="evidence" value="ECO:0007669"/>
    <property type="project" value="TreeGrafter"/>
</dbReference>
<comment type="subcellular location">
    <subcellularLocation>
        <location evidence="8">Synapse</location>
    </subcellularLocation>
</comment>
<dbReference type="InterPro" id="IPR039032">
    <property type="entry name" value="Rim-like"/>
</dbReference>
<feature type="domain" description="C2" evidence="11">
    <location>
        <begin position="682"/>
        <end position="805"/>
    </location>
</feature>
<feature type="compositionally biased region" description="Basic and acidic residues" evidence="10">
    <location>
        <begin position="1108"/>
        <end position="1122"/>
    </location>
</feature>
<dbReference type="SUPFAM" id="SSF50156">
    <property type="entry name" value="PDZ domain-like"/>
    <property type="match status" value="1"/>
</dbReference>
<dbReference type="PANTHER" id="PTHR12157">
    <property type="entry name" value="REGULATING SYNAPTIC MEMBRANE EXOCYTOSIS PROTEIN"/>
    <property type="match status" value="1"/>
</dbReference>
<dbReference type="FunFam" id="2.30.42.10:FF:000003">
    <property type="entry name" value="Regulating synaptic membrane exocytosis protein 1, putative"/>
    <property type="match status" value="1"/>
</dbReference>
<keyword evidence="16" id="KW-1185">Reference proteome</keyword>
<feature type="region of interest" description="Disordered" evidence="10">
    <location>
        <begin position="631"/>
        <end position="659"/>
    </location>
</feature>
<feature type="compositionally biased region" description="Low complexity" evidence="10">
    <location>
        <begin position="449"/>
        <end position="458"/>
    </location>
</feature>
<dbReference type="GO" id="GO:0048167">
    <property type="term" value="P:regulation of synaptic plasticity"/>
    <property type="evidence" value="ECO:0007669"/>
    <property type="project" value="TreeGrafter"/>
</dbReference>
<dbReference type="GO" id="GO:0042391">
    <property type="term" value="P:regulation of membrane potential"/>
    <property type="evidence" value="ECO:0007669"/>
    <property type="project" value="TreeGrafter"/>
</dbReference>
<feature type="compositionally biased region" description="Low complexity" evidence="10">
    <location>
        <begin position="1074"/>
        <end position="1095"/>
    </location>
</feature>
<comment type="caution">
    <text evidence="15">The sequence shown here is derived from an EMBL/GenBank/DDBJ whole genome shotgun (WGS) entry which is preliminary data.</text>
</comment>
<sequence>MMSASVGHQSGPRPPTVPATMPDMPDLSHLTEEERKIIMAVMVRQREEEEKEQAMLKTLHQQFESYKEQVKKIGAETNRQQAVHKDDAPTCGICRKTKFADGCGHLCSYCQTKFCARCGGRVSLRSNNVMWVCNLCRKQQEILTKSGEWFSSGPGRRPLSVGDPFGDPELEKERKLRSRSTLPAANHTLPVSAGLGNPGRGADIMPSSRSRSEPPREKKRPLSLHEQNGKVIGRGERRRGPARLSLQITEERAPGEKRDSRRLEPGSLSQEEDPTNPERQRRQDEERERQRREEEYQTRYRSDPNLARYPIKPQKEEQEMRMHAKVSKMRQERHHSDMAINEVGLMQDAGDSGGNRISRQRIANNEDRKSLLENHRAYSVDRTLGGGVGGQGSLTKQSHCGPHMGPSGPPDLRDGQDWSKKGHLEPGSAAYLHRAKREKAAESMRKDSSLSSDQSESLRPPPPRAYRLKRGLNKRQMSISSSEEEGGSTPEYTSCEDVEIESVSEKGDWDCHPLDPTVWHHPVSWQPSKEGDHLIGRITLSKRSTMPREAGSLLGLKVVGGKMTESGRLGAFITKVKKGSLADIVGHLRAGDEVLQWNGKALPGATEKEVYNIILESQSAPQVEIVVSRPIGDTPRLPGTSHPPLESTGSSSIDESQKIDRPSISVMSPTSPGILRELPLVLPGQLSVKLWYDKVGHQLIVNVLQARELPPRPDGRPINPYVKMYFLPDRSDKSKRRTKTIKKSAEPKWNQTFLYSNVHRRDFRERMLEITVWDQPRVQEEESEFLGEILIELETALLDDQAHWYKLQSHDISSLPLPQPSPCLPRRHVHGDSPSKKLQTERNSRDRERSSTLTVPERQTVIQHRSRSVSPHREEQGRARSRPAHIPMQRSLDEIHSNRHHSCSPSHYHDSHQEHRSGDSDYEYSEDSEVLEMHRSIRGGSAECLHTNSDLQPSLDRVRSASTTCLRPETNFHSLDRERNVPRGGHYPSTGSSSLGRRGRQLPQLPAKSSSIEQALAVEERARQLQMRVHSYRPNSTSPAHDPQAELKNRRDMYREQRRSCDNMSARSSDSDMSDASAISHASSASRLSATSYMSVQSERPHGRIRSKSLESCKEEKKDRRISWGVNGTDNRRSLGKRRFSEELKRRRHTVAGDVSRQVRGSSGRSLLKSTSVSGDINSSERTDGSQSDTALGTVGTGAKKRRSSLNARFVAIVGNRRSRSTSQISQTEGSSKKSKGSQGTIQRSQETGMAVELQRNMSRQPSRESNNGSSNSYISEGSPIFPAVRVETQFSDFLDGLGPAQLVGRQTLATPAIGDIQIGMVNKKGQLEVEVIRARGLIQKPGSKSLPAPYVKVYLLHNGANVAKKKTKIARKTLDPLYQQTLQFEESPQGKVLQVIVWGDYGRMDHKSFMGVAQILLEELDLSSNVIGWYKLFPPSSLVDPTLASLTRRDSQSALDNSTAAAGVRS</sequence>
<dbReference type="OrthoDB" id="420032at2759"/>
<dbReference type="InterPro" id="IPR017455">
    <property type="entry name" value="Znf_FYVE-rel"/>
</dbReference>
<dbReference type="Gene3D" id="2.60.40.150">
    <property type="entry name" value="C2 domain"/>
    <property type="match status" value="2"/>
</dbReference>
<proteinExistence type="predicted"/>
<dbReference type="GO" id="GO:0044325">
    <property type="term" value="F:transmembrane transporter binding"/>
    <property type="evidence" value="ECO:0007669"/>
    <property type="project" value="TreeGrafter"/>
</dbReference>
<feature type="compositionally biased region" description="Basic and acidic residues" evidence="10">
    <location>
        <begin position="1043"/>
        <end position="1061"/>
    </location>
</feature>
<feature type="compositionally biased region" description="Low complexity" evidence="10">
    <location>
        <begin position="1221"/>
        <end position="1230"/>
    </location>
</feature>
<evidence type="ECO:0000256" key="4">
    <source>
        <dbReference type="ARBA" id="ARBA00022771"/>
    </source>
</evidence>
<dbReference type="SUPFAM" id="SSF57903">
    <property type="entry name" value="FYVE/PHD zinc finger"/>
    <property type="match status" value="1"/>
</dbReference>
<dbReference type="CDD" id="cd06714">
    <property type="entry name" value="PDZ_RIM-like"/>
    <property type="match status" value="1"/>
</dbReference>
<evidence type="ECO:0000259" key="13">
    <source>
        <dbReference type="PROSITE" id="PS50178"/>
    </source>
</evidence>
<dbReference type="GO" id="GO:0006886">
    <property type="term" value="P:intracellular protein transport"/>
    <property type="evidence" value="ECO:0007669"/>
    <property type="project" value="InterPro"/>
</dbReference>
<dbReference type="SUPFAM" id="SSF49562">
    <property type="entry name" value="C2 domain (Calcium/lipid-binding domain, CaLB)"/>
    <property type="match status" value="2"/>
</dbReference>
<evidence type="ECO:0000256" key="7">
    <source>
        <dbReference type="ARBA" id="ARBA00023018"/>
    </source>
</evidence>
<dbReference type="InterPro" id="IPR035892">
    <property type="entry name" value="C2_domain_sf"/>
</dbReference>
<feature type="compositionally biased region" description="Basic and acidic residues" evidence="10">
    <location>
        <begin position="411"/>
        <end position="424"/>
    </location>
</feature>
<keyword evidence="3" id="KW-0677">Repeat</keyword>
<dbReference type="EMBL" id="SRMA01025635">
    <property type="protein sequence ID" value="TRY92319.1"/>
    <property type="molecule type" value="Genomic_DNA"/>
</dbReference>
<feature type="domain" description="FYVE-type" evidence="13">
    <location>
        <begin position="85"/>
        <end position="141"/>
    </location>
</feature>
<dbReference type="FunFam" id="2.60.40.150:FF:000001">
    <property type="entry name" value="Regulating synaptic membrane exocytosis 3, isoform CRA_a"/>
    <property type="match status" value="1"/>
</dbReference>
<dbReference type="Pfam" id="PF22601">
    <property type="entry name" value="RIM2a_ZnF"/>
    <property type="match status" value="1"/>
</dbReference>
<keyword evidence="7" id="KW-0770">Synapse</keyword>
<evidence type="ECO:0000259" key="14">
    <source>
        <dbReference type="PROSITE" id="PS50916"/>
    </source>
</evidence>
<feature type="region of interest" description="Disordered" evidence="10">
    <location>
        <begin position="969"/>
        <end position="1012"/>
    </location>
</feature>
<dbReference type="SMART" id="SM00239">
    <property type="entry name" value="C2"/>
    <property type="match status" value="2"/>
</dbReference>
<evidence type="ECO:0000256" key="9">
    <source>
        <dbReference type="PROSITE-ProRule" id="PRU00091"/>
    </source>
</evidence>
<evidence type="ECO:0000259" key="11">
    <source>
        <dbReference type="PROSITE" id="PS50004"/>
    </source>
</evidence>
<dbReference type="InterPro" id="IPR000008">
    <property type="entry name" value="C2_dom"/>
</dbReference>
<dbReference type="GO" id="GO:0042734">
    <property type="term" value="C:presynaptic membrane"/>
    <property type="evidence" value="ECO:0007669"/>
    <property type="project" value="TreeGrafter"/>
</dbReference>
<evidence type="ECO:0000256" key="5">
    <source>
        <dbReference type="ARBA" id="ARBA00022782"/>
    </source>
</evidence>
<keyword evidence="4 9" id="KW-0863">Zinc-finger</keyword>
<keyword evidence="1" id="KW-0597">Phosphoprotein</keyword>
<evidence type="ECO:0000256" key="3">
    <source>
        <dbReference type="ARBA" id="ARBA00022737"/>
    </source>
</evidence>
<dbReference type="InterPro" id="IPR001478">
    <property type="entry name" value="PDZ"/>
</dbReference>
<dbReference type="CDD" id="cd04028">
    <property type="entry name" value="C2B_RIM1alpha"/>
    <property type="match status" value="1"/>
</dbReference>
<dbReference type="GO" id="GO:2000300">
    <property type="term" value="P:regulation of synaptic vesicle exocytosis"/>
    <property type="evidence" value="ECO:0007669"/>
    <property type="project" value="TreeGrafter"/>
</dbReference>
<evidence type="ECO:0000256" key="6">
    <source>
        <dbReference type="ARBA" id="ARBA00022833"/>
    </source>
</evidence>
<feature type="region of interest" description="Disordered" evidence="10">
    <location>
        <begin position="382"/>
        <end position="495"/>
    </location>
</feature>
<gene>
    <name evidence="15" type="ORF">DNTS_029279</name>
</gene>
<evidence type="ECO:0000256" key="1">
    <source>
        <dbReference type="ARBA" id="ARBA00022553"/>
    </source>
</evidence>
<dbReference type="PANTHER" id="PTHR12157:SF18">
    <property type="entry name" value="REGULATING SYNAPTIC MEMBRANE EXOCYTOSIS PROTEIN 1"/>
    <property type="match status" value="1"/>
</dbReference>
<dbReference type="PROSITE" id="PS50106">
    <property type="entry name" value="PDZ"/>
    <property type="match status" value="1"/>
</dbReference>
<dbReference type="PROSITE" id="PS50004">
    <property type="entry name" value="C2"/>
    <property type="match status" value="2"/>
</dbReference>
<evidence type="ECO:0000313" key="15">
    <source>
        <dbReference type="EMBL" id="TRY92319.1"/>
    </source>
</evidence>
<dbReference type="CDD" id="cd04031">
    <property type="entry name" value="C2A_RIM1alpha"/>
    <property type="match status" value="1"/>
</dbReference>
<dbReference type="PROSITE" id="PS50916">
    <property type="entry name" value="RABBD"/>
    <property type="match status" value="1"/>
</dbReference>